<organism evidence="1 2">
    <name type="scientific">Alistipes indistinctus YIT 12060</name>
    <dbReference type="NCBI Taxonomy" id="742725"/>
    <lineage>
        <taxon>Bacteria</taxon>
        <taxon>Pseudomonadati</taxon>
        <taxon>Bacteroidota</taxon>
        <taxon>Bacteroidia</taxon>
        <taxon>Bacteroidales</taxon>
        <taxon>Rikenellaceae</taxon>
        <taxon>Alistipes</taxon>
    </lineage>
</organism>
<dbReference type="HOGENOM" id="CLU_2520269_0_0_10"/>
<dbReference type="Proteomes" id="UP000006008">
    <property type="component" value="Unassembled WGS sequence"/>
</dbReference>
<dbReference type="PATRIC" id="fig|742725.3.peg.2172"/>
<name>G5H8Z8_9BACT</name>
<sequence length="84" mass="9829">MSKYISLDVDTEVEFYVRDILEKIDDDELRGEVIRRELSARVNLETTTVENYKPGEFRRILCDVLSLGYQVSDDKILGRIKECL</sequence>
<dbReference type="RefSeq" id="WP_009134890.1">
    <property type="nucleotide sequence ID" value="NZ_CP102250.1"/>
</dbReference>
<gene>
    <name evidence="1" type="ORF">HMPREF9450_02084</name>
</gene>
<proteinExistence type="predicted"/>
<dbReference type="GeneID" id="92814894"/>
<dbReference type="EMBL" id="ADLD01000013">
    <property type="protein sequence ID" value="EHB92035.1"/>
    <property type="molecule type" value="Genomic_DNA"/>
</dbReference>
<evidence type="ECO:0000313" key="2">
    <source>
        <dbReference type="Proteomes" id="UP000006008"/>
    </source>
</evidence>
<keyword evidence="2" id="KW-1185">Reference proteome</keyword>
<accession>G5H8Z8</accession>
<comment type="caution">
    <text evidence="1">The sequence shown here is derived from an EMBL/GenBank/DDBJ whole genome shotgun (WGS) entry which is preliminary data.</text>
</comment>
<reference evidence="1 2" key="1">
    <citation type="submission" date="2011-08" db="EMBL/GenBank/DDBJ databases">
        <title>The Genome Sequence of Alistipes indistinctus YIT 12060.</title>
        <authorList>
            <consortium name="The Broad Institute Genome Sequencing Platform"/>
            <person name="Earl A."/>
            <person name="Ward D."/>
            <person name="Feldgarden M."/>
            <person name="Gevers D."/>
            <person name="Morotomi M."/>
            <person name="Young S.K."/>
            <person name="Zeng Q."/>
            <person name="Gargeya S."/>
            <person name="Fitzgerald M."/>
            <person name="Haas B."/>
            <person name="Abouelleil A."/>
            <person name="Alvarado L."/>
            <person name="Arachchi H.M."/>
            <person name="Berlin A."/>
            <person name="Brown A."/>
            <person name="Chapman S.B."/>
            <person name="Chen Z."/>
            <person name="Dunbar C."/>
            <person name="Freedman E."/>
            <person name="Gearin G."/>
            <person name="Gellesch M."/>
            <person name="Goldberg J."/>
            <person name="Griggs A."/>
            <person name="Gujja S."/>
            <person name="Heiman D."/>
            <person name="Howarth C."/>
            <person name="Larson L."/>
            <person name="Lui A."/>
            <person name="MacDonald P.J.P."/>
            <person name="Montmayeur A."/>
            <person name="Murphy C."/>
            <person name="Neiman D."/>
            <person name="Pearson M."/>
            <person name="Priest M."/>
            <person name="Roberts A."/>
            <person name="Saif S."/>
            <person name="Shea T."/>
            <person name="Shenoy N."/>
            <person name="Sisk P."/>
            <person name="Stolte C."/>
            <person name="Sykes S."/>
            <person name="Wortman J."/>
            <person name="Nusbaum C."/>
            <person name="Birren B."/>
        </authorList>
    </citation>
    <scope>NUCLEOTIDE SEQUENCE [LARGE SCALE GENOMIC DNA]</scope>
    <source>
        <strain evidence="1 2">YIT 12060</strain>
    </source>
</reference>
<evidence type="ECO:0000313" key="1">
    <source>
        <dbReference type="EMBL" id="EHB92035.1"/>
    </source>
</evidence>
<dbReference type="STRING" id="742725.HMPREF9450_02084"/>
<dbReference type="AlphaFoldDB" id="G5H8Z8"/>
<protein>
    <submittedName>
        <fullName evidence="1">Uncharacterized protein</fullName>
    </submittedName>
</protein>